<dbReference type="Proteomes" id="UP000297641">
    <property type="component" value="Unassembled WGS sequence"/>
</dbReference>
<dbReference type="RefSeq" id="WP_135771856.1">
    <property type="nucleotide sequence ID" value="NZ_RQFT01000012.1"/>
</dbReference>
<dbReference type="EMBL" id="RQFT01000012">
    <property type="protein sequence ID" value="TGL03551.1"/>
    <property type="molecule type" value="Genomic_DNA"/>
</dbReference>
<dbReference type="Pfam" id="PF10263">
    <property type="entry name" value="SprT-like"/>
    <property type="match status" value="1"/>
</dbReference>
<evidence type="ECO:0000313" key="3">
    <source>
        <dbReference type="Proteomes" id="UP000297641"/>
    </source>
</evidence>
<evidence type="ECO:0000259" key="1">
    <source>
        <dbReference type="Pfam" id="PF10263"/>
    </source>
</evidence>
<feature type="domain" description="SprT-like" evidence="1">
    <location>
        <begin position="18"/>
        <end position="120"/>
    </location>
</feature>
<evidence type="ECO:0000313" key="2">
    <source>
        <dbReference type="EMBL" id="TGL03551.1"/>
    </source>
</evidence>
<proteinExistence type="predicted"/>
<protein>
    <submittedName>
        <fullName evidence="2">SprT domain-containing protein</fullName>
    </submittedName>
</protein>
<sequence>MKKENDPTESAYAALTTAYDYYNENLFENMLPKCLITFQRKNLNTAGFYSPERFKKTTGDNTTDEIAINPAHIKKENIEDVLSTLVHEMTHLWQEHFGKQTSRRSYHNAEWGTKMETIGLMPSDTGKPGGKKTGQKMGDYIIENGLFQMKTQILLKNGFTLPWGEIVIIHPQGLSGKKVKYSCPTCKVNVWGKAGLRFACINCMIELQAR</sequence>
<reference evidence="2 3" key="1">
    <citation type="journal article" date="2019" name="PLoS Negl. Trop. Dis.">
        <title>Revisiting the worldwide diversity of Leptospira species in the environment.</title>
        <authorList>
            <person name="Vincent A.T."/>
            <person name="Schiettekatte O."/>
            <person name="Bourhy P."/>
            <person name="Veyrier F.J."/>
            <person name="Picardeau M."/>
        </authorList>
    </citation>
    <scope>NUCLEOTIDE SEQUENCE [LARGE SCALE GENOMIC DNA]</scope>
    <source>
        <strain evidence="2 3">201800273</strain>
    </source>
</reference>
<dbReference type="AlphaFoldDB" id="A0A7I0HPB2"/>
<name>A0A7I0HPB2_9LEPT</name>
<accession>A0A7I0HPB2</accession>
<dbReference type="GO" id="GO:0006950">
    <property type="term" value="P:response to stress"/>
    <property type="evidence" value="ECO:0007669"/>
    <property type="project" value="UniProtKB-ARBA"/>
</dbReference>
<dbReference type="InterPro" id="IPR006640">
    <property type="entry name" value="SprT-like_domain"/>
</dbReference>
<organism evidence="2 3">
    <name type="scientific">Leptospira bouyouniensis</name>
    <dbReference type="NCBI Taxonomy" id="2484911"/>
    <lineage>
        <taxon>Bacteria</taxon>
        <taxon>Pseudomonadati</taxon>
        <taxon>Spirochaetota</taxon>
        <taxon>Spirochaetia</taxon>
        <taxon>Leptospirales</taxon>
        <taxon>Leptospiraceae</taxon>
        <taxon>Leptospira</taxon>
    </lineage>
</organism>
<comment type="caution">
    <text evidence="2">The sequence shown here is derived from an EMBL/GenBank/DDBJ whole genome shotgun (WGS) entry which is preliminary data.</text>
</comment>
<gene>
    <name evidence="2" type="ORF">EHQ43_17515</name>
</gene>